<dbReference type="RefSeq" id="WP_126548233.1">
    <property type="nucleotide sequence ID" value="NZ_BIFS01000001.1"/>
</dbReference>
<evidence type="ECO:0000313" key="11">
    <source>
        <dbReference type="EMBL" id="GCE16316.1"/>
    </source>
</evidence>
<evidence type="ECO:0000259" key="10">
    <source>
        <dbReference type="PROSITE" id="PS50893"/>
    </source>
</evidence>
<dbReference type="Proteomes" id="UP000287188">
    <property type="component" value="Unassembled WGS sequence"/>
</dbReference>
<evidence type="ECO:0000256" key="5">
    <source>
        <dbReference type="ARBA" id="ARBA00022737"/>
    </source>
</evidence>
<dbReference type="GO" id="GO:0016887">
    <property type="term" value="F:ATP hydrolysis activity"/>
    <property type="evidence" value="ECO:0007669"/>
    <property type="project" value="InterPro"/>
</dbReference>
<dbReference type="OrthoDB" id="9771863at2"/>
<dbReference type="EMBL" id="BIFS01000001">
    <property type="protein sequence ID" value="GCE16316.1"/>
    <property type="molecule type" value="Genomic_DNA"/>
</dbReference>
<organism evidence="11 12">
    <name type="scientific">Dictyobacter kobayashii</name>
    <dbReference type="NCBI Taxonomy" id="2014872"/>
    <lineage>
        <taxon>Bacteria</taxon>
        <taxon>Bacillati</taxon>
        <taxon>Chloroflexota</taxon>
        <taxon>Ktedonobacteria</taxon>
        <taxon>Ktedonobacterales</taxon>
        <taxon>Dictyobacteraceae</taxon>
        <taxon>Dictyobacter</taxon>
    </lineage>
</organism>
<dbReference type="InterPro" id="IPR027417">
    <property type="entry name" value="P-loop_NTPase"/>
</dbReference>
<evidence type="ECO:0000256" key="7">
    <source>
        <dbReference type="ARBA" id="ARBA00022840"/>
    </source>
</evidence>
<keyword evidence="2" id="KW-0813">Transport</keyword>
<evidence type="ECO:0000256" key="6">
    <source>
        <dbReference type="ARBA" id="ARBA00022741"/>
    </source>
</evidence>
<dbReference type="GO" id="GO:0005524">
    <property type="term" value="F:ATP binding"/>
    <property type="evidence" value="ECO:0007669"/>
    <property type="project" value="UniProtKB-KW"/>
</dbReference>
<keyword evidence="6" id="KW-0547">Nucleotide-binding</keyword>
<accession>A0A402AB99</accession>
<dbReference type="PROSITE" id="PS00211">
    <property type="entry name" value="ABC_TRANSPORTER_1"/>
    <property type="match status" value="1"/>
</dbReference>
<dbReference type="InterPro" id="IPR050107">
    <property type="entry name" value="ABC_carbohydrate_import_ATPase"/>
</dbReference>
<keyword evidence="3" id="KW-1003">Cell membrane</keyword>
<dbReference type="InterPro" id="IPR003593">
    <property type="entry name" value="AAA+_ATPase"/>
</dbReference>
<evidence type="ECO:0000256" key="4">
    <source>
        <dbReference type="ARBA" id="ARBA00022597"/>
    </source>
</evidence>
<evidence type="ECO:0000256" key="9">
    <source>
        <dbReference type="ARBA" id="ARBA00023136"/>
    </source>
</evidence>
<comment type="subcellular location">
    <subcellularLocation>
        <location evidence="1">Cell membrane</location>
        <topology evidence="1">Peripheral membrane protein</topology>
    </subcellularLocation>
</comment>
<evidence type="ECO:0000256" key="8">
    <source>
        <dbReference type="ARBA" id="ARBA00022967"/>
    </source>
</evidence>
<dbReference type="InterPro" id="IPR017871">
    <property type="entry name" value="ABC_transporter-like_CS"/>
</dbReference>
<name>A0A402AB99_9CHLR</name>
<reference evidence="12" key="1">
    <citation type="submission" date="2018-12" db="EMBL/GenBank/DDBJ databases">
        <title>Tengunoibacter tsumagoiensis gen. nov., sp. nov., Dictyobacter kobayashii sp. nov., D. alpinus sp. nov., and D. joshuensis sp. nov. and description of Dictyobacteraceae fam. nov. within the order Ktedonobacterales isolated from Tengu-no-mugimeshi.</title>
        <authorList>
            <person name="Wang C.M."/>
            <person name="Zheng Y."/>
            <person name="Sakai Y."/>
            <person name="Toyoda A."/>
            <person name="Minakuchi Y."/>
            <person name="Abe K."/>
            <person name="Yokota A."/>
            <person name="Yabe S."/>
        </authorList>
    </citation>
    <scope>NUCLEOTIDE SEQUENCE [LARGE SCALE GENOMIC DNA]</scope>
    <source>
        <strain evidence="12">Uno11</strain>
    </source>
</reference>
<evidence type="ECO:0000256" key="2">
    <source>
        <dbReference type="ARBA" id="ARBA00022448"/>
    </source>
</evidence>
<dbReference type="FunFam" id="3.40.50.300:FF:000127">
    <property type="entry name" value="Ribose import ATP-binding protein RbsA"/>
    <property type="match status" value="1"/>
</dbReference>
<keyword evidence="4" id="KW-0762">Sugar transport</keyword>
<keyword evidence="12" id="KW-1185">Reference proteome</keyword>
<dbReference type="SUPFAM" id="SSF52540">
    <property type="entry name" value="P-loop containing nucleoside triphosphate hydrolases"/>
    <property type="match status" value="2"/>
</dbReference>
<keyword evidence="7 11" id="KW-0067">ATP-binding</keyword>
<dbReference type="CDD" id="cd03215">
    <property type="entry name" value="ABC_Carb_Monos_II"/>
    <property type="match status" value="1"/>
</dbReference>
<evidence type="ECO:0000313" key="12">
    <source>
        <dbReference type="Proteomes" id="UP000287188"/>
    </source>
</evidence>
<keyword evidence="5" id="KW-0677">Repeat</keyword>
<dbReference type="Gene3D" id="3.40.50.300">
    <property type="entry name" value="P-loop containing nucleotide triphosphate hydrolases"/>
    <property type="match status" value="2"/>
</dbReference>
<dbReference type="CDD" id="cd03216">
    <property type="entry name" value="ABC_Carb_Monos_I"/>
    <property type="match status" value="1"/>
</dbReference>
<evidence type="ECO:0000256" key="1">
    <source>
        <dbReference type="ARBA" id="ARBA00004202"/>
    </source>
</evidence>
<dbReference type="GO" id="GO:0005886">
    <property type="term" value="C:plasma membrane"/>
    <property type="evidence" value="ECO:0007669"/>
    <property type="project" value="UniProtKB-SubCell"/>
</dbReference>
<feature type="domain" description="ABC transporter" evidence="10">
    <location>
        <begin position="20"/>
        <end position="256"/>
    </location>
</feature>
<evidence type="ECO:0000256" key="3">
    <source>
        <dbReference type="ARBA" id="ARBA00022475"/>
    </source>
</evidence>
<dbReference type="PANTHER" id="PTHR43790">
    <property type="entry name" value="CARBOHYDRATE TRANSPORT ATP-BINDING PROTEIN MG119-RELATED"/>
    <property type="match status" value="1"/>
</dbReference>
<dbReference type="PROSITE" id="PS50893">
    <property type="entry name" value="ABC_TRANSPORTER_2"/>
    <property type="match status" value="2"/>
</dbReference>
<keyword evidence="9" id="KW-0472">Membrane</keyword>
<sequence length="513" mass="56923">MDESKKERLPENRPPGNVILRMEHISKRFPGVKALQDMHIEIREGEIHALVGENGAGKSTLMKILAGVYRPDNGTIELFGKSVAIDNPSKARALGISIIHQELNLSPNLTVAENIFMGREPHSPFGWIDFRRMNQDTQEVLEQIGTTFSPSTRVRRLSIAQQQLVEISRALSENARMVIMDEPTASLTGRETQKLFEIMRTLKSRDITIIYISHRMAEIYELADRATVLRDGQYVETMERADINDSKLIQSMVGREINDLYEHEAVEAGDTVLEVRDLSDGQYIQGANLMLRRGEIVGLAGLIGAGRTELARLIFGADHHTTGEIRVDGKPVVINSTIDAIRAGIGLVPESRKEQGLFLQLAVQENIAMNTMSKMSISGLLNMRRIHDTAQEQVDNLGIRLASLKQKVLNLSGGNQQKVVLARWLTIKPKVLLLDEPTRGVDVGAKAEIYRIMSKLAHSGVAILMISSELPEVLGMSDRILVMHEGRIAAELPGRTTTQEKIMTYAAGLAVHT</sequence>
<gene>
    <name evidence="11" type="primary">rbsA</name>
    <name evidence="11" type="ORF">KDK_01160</name>
</gene>
<dbReference type="AlphaFoldDB" id="A0A402AB99"/>
<dbReference type="Pfam" id="PF00005">
    <property type="entry name" value="ABC_tran"/>
    <property type="match status" value="2"/>
</dbReference>
<dbReference type="PANTHER" id="PTHR43790:SF3">
    <property type="entry name" value="D-ALLOSE IMPORT ATP-BINDING PROTEIN ALSA-RELATED"/>
    <property type="match status" value="1"/>
</dbReference>
<dbReference type="InterPro" id="IPR003439">
    <property type="entry name" value="ABC_transporter-like_ATP-bd"/>
</dbReference>
<proteinExistence type="predicted"/>
<keyword evidence="8" id="KW-1278">Translocase</keyword>
<dbReference type="SMART" id="SM00382">
    <property type="entry name" value="AAA"/>
    <property type="match status" value="2"/>
</dbReference>
<protein>
    <submittedName>
        <fullName evidence="11">Ribose import ATP-binding protein RbsA</fullName>
    </submittedName>
</protein>
<comment type="caution">
    <text evidence="11">The sequence shown here is derived from an EMBL/GenBank/DDBJ whole genome shotgun (WGS) entry which is preliminary data.</text>
</comment>
<feature type="domain" description="ABC transporter" evidence="10">
    <location>
        <begin position="266"/>
        <end position="510"/>
    </location>
</feature>